<dbReference type="UniPathway" id="UPA00049">
    <property type="reaction ID" value="UER00059"/>
</dbReference>
<keyword evidence="5 8" id="KW-0028">Amino-acid biosynthesis</keyword>
<dbReference type="EC" id="2.2.1.6" evidence="8"/>
<evidence type="ECO:0000259" key="9">
    <source>
        <dbReference type="PROSITE" id="PS51671"/>
    </source>
</evidence>
<dbReference type="PANTHER" id="PTHR30239:SF0">
    <property type="entry name" value="ACETOLACTATE SYNTHASE SMALL SUBUNIT 1, CHLOROPLASTIC"/>
    <property type="match status" value="1"/>
</dbReference>
<evidence type="ECO:0000256" key="4">
    <source>
        <dbReference type="ARBA" id="ARBA00011744"/>
    </source>
</evidence>
<dbReference type="GO" id="GO:0009097">
    <property type="term" value="P:isoleucine biosynthetic process"/>
    <property type="evidence" value="ECO:0007669"/>
    <property type="project" value="UniProtKB-UniRule"/>
</dbReference>
<evidence type="ECO:0000256" key="2">
    <source>
        <dbReference type="ARBA" id="ARBA00005025"/>
    </source>
</evidence>
<dbReference type="CDD" id="cd04878">
    <property type="entry name" value="ACT_AHAS"/>
    <property type="match status" value="1"/>
</dbReference>
<comment type="pathway">
    <text evidence="2 8">Amino-acid biosynthesis; L-valine biosynthesis; L-valine from pyruvate: step 1/4.</text>
</comment>
<feature type="domain" description="ACT" evidence="9">
    <location>
        <begin position="11"/>
        <end position="86"/>
    </location>
</feature>
<evidence type="ECO:0000313" key="10">
    <source>
        <dbReference type="EMBL" id="BBO71018.1"/>
    </source>
</evidence>
<dbReference type="Proteomes" id="UP000427906">
    <property type="component" value="Chromosome"/>
</dbReference>
<dbReference type="AlphaFoldDB" id="A0A5K7YQM2"/>
<comment type="pathway">
    <text evidence="1 8">Amino-acid biosynthesis; L-isoleucine biosynthesis; L-isoleucine from 2-oxobutanoate: step 1/4.</text>
</comment>
<dbReference type="RefSeq" id="WP_155318914.1">
    <property type="nucleotide sequence ID" value="NZ_AP021874.1"/>
</dbReference>
<accession>A0A5K7YQM2</accession>
<dbReference type="KEGG" id="dalk:DSCA_49480"/>
<reference evidence="10 11" key="1">
    <citation type="submission" date="2019-11" db="EMBL/GenBank/DDBJ databases">
        <title>Comparative genomics of hydrocarbon-degrading Desulfosarcina strains.</title>
        <authorList>
            <person name="Watanabe M."/>
            <person name="Kojima H."/>
            <person name="Fukui M."/>
        </authorList>
    </citation>
    <scope>NUCLEOTIDE SEQUENCE [LARGE SCALE GENOMIC DNA]</scope>
    <source>
        <strain evidence="10 11">PL12</strain>
    </source>
</reference>
<evidence type="ECO:0000256" key="8">
    <source>
        <dbReference type="RuleBase" id="RU368092"/>
    </source>
</evidence>
<gene>
    <name evidence="10" type="primary">ilvH_2</name>
    <name evidence="10" type="ORF">DSCA_49480</name>
</gene>
<name>A0A5K7YQM2_9BACT</name>
<organism evidence="10 11">
    <name type="scientific">Desulfosarcina alkanivorans</name>
    <dbReference type="NCBI Taxonomy" id="571177"/>
    <lineage>
        <taxon>Bacteria</taxon>
        <taxon>Pseudomonadati</taxon>
        <taxon>Thermodesulfobacteriota</taxon>
        <taxon>Desulfobacteria</taxon>
        <taxon>Desulfobacterales</taxon>
        <taxon>Desulfosarcinaceae</taxon>
        <taxon>Desulfosarcina</taxon>
    </lineage>
</organism>
<dbReference type="InterPro" id="IPR002912">
    <property type="entry name" value="ACT_dom"/>
</dbReference>
<dbReference type="OrthoDB" id="5430973at2"/>
<dbReference type="InterPro" id="IPR019455">
    <property type="entry name" value="Acetolactate_synth_ssu_C"/>
</dbReference>
<dbReference type="UniPathway" id="UPA00047">
    <property type="reaction ID" value="UER00055"/>
</dbReference>
<evidence type="ECO:0000313" key="11">
    <source>
        <dbReference type="Proteomes" id="UP000427906"/>
    </source>
</evidence>
<sequence length="162" mass="18362">MTTTAPMKRRAILAFMLDRPGVLNKIAMLIRRKMYNVETLTVCKTTQPGTSRMTITLREDSDDKMRQVIKQIEKSTEVISARELDMNESFWREVAIVKLEADEGRLETLKRTYPFETLDSQGNGCFIVQVTGTSQLIDDFLKDAGSDSIIDVARSGFTAMEK</sequence>
<evidence type="ECO:0000256" key="1">
    <source>
        <dbReference type="ARBA" id="ARBA00004974"/>
    </source>
</evidence>
<dbReference type="Gene3D" id="3.30.70.260">
    <property type="match status" value="1"/>
</dbReference>
<comment type="function">
    <text evidence="8">Catalyzes the conversion of 2 pyruvate molecules into acetolactate in the first common step of the biosynthetic pathway of the branched-amino acids such as leucine, isoleucine, and valine.</text>
</comment>
<evidence type="ECO:0000256" key="6">
    <source>
        <dbReference type="ARBA" id="ARBA00023304"/>
    </source>
</evidence>
<dbReference type="InterPro" id="IPR045865">
    <property type="entry name" value="ACT-like_dom_sf"/>
</dbReference>
<dbReference type="InterPro" id="IPR054480">
    <property type="entry name" value="AHAS_small-like_ACT"/>
</dbReference>
<dbReference type="NCBIfam" id="TIGR00119">
    <property type="entry name" value="acolac_sm"/>
    <property type="match status" value="1"/>
</dbReference>
<dbReference type="PANTHER" id="PTHR30239">
    <property type="entry name" value="ACETOLACTATE SYNTHASE SMALL SUBUNIT"/>
    <property type="match status" value="1"/>
</dbReference>
<dbReference type="GO" id="GO:0009099">
    <property type="term" value="P:L-valine biosynthetic process"/>
    <property type="evidence" value="ECO:0007669"/>
    <property type="project" value="UniProtKB-UniRule"/>
</dbReference>
<proteinExistence type="inferred from homology"/>
<dbReference type="SUPFAM" id="SSF55021">
    <property type="entry name" value="ACT-like"/>
    <property type="match status" value="2"/>
</dbReference>
<protein>
    <recommendedName>
        <fullName evidence="8">Acetolactate synthase small subunit</fullName>
        <shortName evidence="8">AHAS</shortName>
        <shortName evidence="8">ALS</shortName>
        <ecNumber evidence="8">2.2.1.6</ecNumber>
    </recommendedName>
    <alternativeName>
        <fullName evidence="8">Acetohydroxy-acid synthase small subunit</fullName>
    </alternativeName>
</protein>
<dbReference type="GO" id="GO:0003984">
    <property type="term" value="F:acetolactate synthase activity"/>
    <property type="evidence" value="ECO:0007669"/>
    <property type="project" value="UniProtKB-UniRule"/>
</dbReference>
<dbReference type="GO" id="GO:1990610">
    <property type="term" value="F:acetolactate synthase regulator activity"/>
    <property type="evidence" value="ECO:0007669"/>
    <property type="project" value="UniProtKB-UniRule"/>
</dbReference>
<comment type="similarity">
    <text evidence="3 8">Belongs to the acetolactate synthase small subunit family.</text>
</comment>
<keyword evidence="11" id="KW-1185">Reference proteome</keyword>
<dbReference type="Gene3D" id="3.30.70.1150">
    <property type="entry name" value="ACT-like. Chain A, domain 2"/>
    <property type="match status" value="1"/>
</dbReference>
<dbReference type="GO" id="GO:0005829">
    <property type="term" value="C:cytosol"/>
    <property type="evidence" value="ECO:0007669"/>
    <property type="project" value="TreeGrafter"/>
</dbReference>
<dbReference type="Pfam" id="PF10369">
    <property type="entry name" value="ALS_ss_C"/>
    <property type="match status" value="1"/>
</dbReference>
<evidence type="ECO:0000256" key="5">
    <source>
        <dbReference type="ARBA" id="ARBA00022605"/>
    </source>
</evidence>
<dbReference type="PROSITE" id="PS51671">
    <property type="entry name" value="ACT"/>
    <property type="match status" value="1"/>
</dbReference>
<dbReference type="InterPro" id="IPR027271">
    <property type="entry name" value="Acetolactate_synth/TF_NikR_C"/>
</dbReference>
<dbReference type="InterPro" id="IPR004789">
    <property type="entry name" value="Acetalactate_synth_ssu"/>
</dbReference>
<evidence type="ECO:0000256" key="7">
    <source>
        <dbReference type="ARBA" id="ARBA00048670"/>
    </source>
</evidence>
<dbReference type="EMBL" id="AP021874">
    <property type="protein sequence ID" value="BBO71018.1"/>
    <property type="molecule type" value="Genomic_DNA"/>
</dbReference>
<dbReference type="InterPro" id="IPR039557">
    <property type="entry name" value="AHAS_ACT"/>
</dbReference>
<keyword evidence="6 8" id="KW-0100">Branched-chain amino acid biosynthesis</keyword>
<evidence type="ECO:0000256" key="3">
    <source>
        <dbReference type="ARBA" id="ARBA00006341"/>
    </source>
</evidence>
<comment type="catalytic activity">
    <reaction evidence="7 8">
        <text>2 pyruvate + H(+) = (2S)-2-acetolactate + CO2</text>
        <dbReference type="Rhea" id="RHEA:25249"/>
        <dbReference type="ChEBI" id="CHEBI:15361"/>
        <dbReference type="ChEBI" id="CHEBI:15378"/>
        <dbReference type="ChEBI" id="CHEBI:16526"/>
        <dbReference type="ChEBI" id="CHEBI:58476"/>
        <dbReference type="EC" id="2.2.1.6"/>
    </reaction>
</comment>
<keyword evidence="8" id="KW-0808">Transferase</keyword>
<comment type="subunit">
    <text evidence="4 8">Dimer of large and small chains.</text>
</comment>
<dbReference type="Pfam" id="PF22629">
    <property type="entry name" value="ACT_AHAS_ss"/>
    <property type="match status" value="1"/>
</dbReference>